<evidence type="ECO:0000313" key="2">
    <source>
        <dbReference type="EMBL" id="ABG05728.1"/>
    </source>
</evidence>
<dbReference type="EMBL" id="CP000386">
    <property type="protein sequence ID" value="ABG05728.1"/>
    <property type="molecule type" value="Genomic_DNA"/>
</dbReference>
<keyword evidence="3" id="KW-1185">Reference proteome</keyword>
<dbReference type="STRING" id="266117.Rxyl_2815"/>
<dbReference type="AlphaFoldDB" id="Q1ASA0"/>
<dbReference type="OrthoDB" id="2035856at2"/>
<accession>Q1ASA0</accession>
<feature type="transmembrane region" description="Helical" evidence="1">
    <location>
        <begin position="97"/>
        <end position="116"/>
    </location>
</feature>
<organism evidence="2 3">
    <name type="scientific">Rubrobacter xylanophilus (strain DSM 9941 / JCM 11954 / NBRC 16129 / PRD-1)</name>
    <dbReference type="NCBI Taxonomy" id="266117"/>
    <lineage>
        <taxon>Bacteria</taxon>
        <taxon>Bacillati</taxon>
        <taxon>Actinomycetota</taxon>
        <taxon>Rubrobacteria</taxon>
        <taxon>Rubrobacterales</taxon>
        <taxon>Rubrobacteraceae</taxon>
        <taxon>Rubrobacter</taxon>
    </lineage>
</organism>
<protein>
    <submittedName>
        <fullName evidence="2">Uncharacterized protein</fullName>
    </submittedName>
</protein>
<proteinExistence type="predicted"/>
<dbReference type="Proteomes" id="UP000006637">
    <property type="component" value="Chromosome"/>
</dbReference>
<name>Q1ASA0_RUBXD</name>
<dbReference type="RefSeq" id="WP_011565737.1">
    <property type="nucleotide sequence ID" value="NC_008148.1"/>
</dbReference>
<dbReference type="HOGENOM" id="CLU_1395413_0_0_11"/>
<evidence type="ECO:0000313" key="3">
    <source>
        <dbReference type="Proteomes" id="UP000006637"/>
    </source>
</evidence>
<feature type="transmembrane region" description="Helical" evidence="1">
    <location>
        <begin position="141"/>
        <end position="163"/>
    </location>
</feature>
<keyword evidence="1" id="KW-0472">Membrane</keyword>
<evidence type="ECO:0000256" key="1">
    <source>
        <dbReference type="SAM" id="Phobius"/>
    </source>
</evidence>
<feature type="transmembrane region" description="Helical" evidence="1">
    <location>
        <begin position="23"/>
        <end position="40"/>
    </location>
</feature>
<gene>
    <name evidence="2" type="ordered locus">Rxyl_2815</name>
</gene>
<reference evidence="2 3" key="1">
    <citation type="submission" date="2006-06" db="EMBL/GenBank/DDBJ databases">
        <title>Complete sequence of Rubrobacter xylanophilus DSM 9941.</title>
        <authorList>
            <consortium name="US DOE Joint Genome Institute"/>
            <person name="Copeland A."/>
            <person name="Lucas S."/>
            <person name="Lapidus A."/>
            <person name="Barry K."/>
            <person name="Detter J.C."/>
            <person name="Glavina del Rio T."/>
            <person name="Hammon N."/>
            <person name="Israni S."/>
            <person name="Dalin E."/>
            <person name="Tice H."/>
            <person name="Pitluck S."/>
            <person name="Munk A.C."/>
            <person name="Brettin T."/>
            <person name="Bruce D."/>
            <person name="Han C."/>
            <person name="Tapia R."/>
            <person name="Gilna P."/>
            <person name="Schmutz J."/>
            <person name="Larimer F."/>
            <person name="Land M."/>
            <person name="Hauser L."/>
            <person name="Kyrpides N."/>
            <person name="Lykidis A."/>
            <person name="da Costa M.S."/>
            <person name="Rainey F.A."/>
            <person name="Empadinhas N."/>
            <person name="Jolivet E."/>
            <person name="Battista J.R."/>
            <person name="Richardson P."/>
        </authorList>
    </citation>
    <scope>NUCLEOTIDE SEQUENCE [LARGE SCALE GENOMIC DNA]</scope>
    <source>
        <strain evidence="3">DSM 9941 / NBRC 16129 / PRD-1</strain>
    </source>
</reference>
<dbReference type="eggNOG" id="COG1266">
    <property type="taxonomic scope" value="Bacteria"/>
</dbReference>
<keyword evidence="1" id="KW-0812">Transmembrane</keyword>
<feature type="transmembrane region" description="Helical" evidence="1">
    <location>
        <begin position="52"/>
        <end position="73"/>
    </location>
</feature>
<keyword evidence="1" id="KW-1133">Transmembrane helix</keyword>
<dbReference type="KEGG" id="rxy:Rxyl_2815"/>
<sequence length="195" mass="20891">MGTSQASAGEAAAGVQHSVARTVVLHLLPGALTTVFYVLAAPVVRGFGFPSLMAIFLAALFVLIPFELGYLLYRASDAGTSLGGVVLYREPVPRGRFSALVPGLFAWSAVASMLLYPPLDAFFIENAFFWWPEALFLAEDFARYSTAALLATWCLGLVVNGIAGPVVEVRPGRTWAGSWPCCRWCTRRGGRGAST</sequence>